<comment type="similarity">
    <text evidence="1">Belongs to the ABC transporter superfamily.</text>
</comment>
<organism evidence="6 7">
    <name type="scientific">Epilithonimonas bovis DSM 19482</name>
    <dbReference type="NCBI Taxonomy" id="1121284"/>
    <lineage>
        <taxon>Bacteria</taxon>
        <taxon>Pseudomonadati</taxon>
        <taxon>Bacteroidota</taxon>
        <taxon>Flavobacteriia</taxon>
        <taxon>Flavobacteriales</taxon>
        <taxon>Weeksellaceae</taxon>
        <taxon>Chryseobacterium group</taxon>
        <taxon>Epilithonimonas</taxon>
    </lineage>
</organism>
<protein>
    <submittedName>
        <fullName evidence="6">ABC-2 type transport system ATP-binding protein</fullName>
    </submittedName>
</protein>
<dbReference type="PANTHER" id="PTHR43335:SF4">
    <property type="entry name" value="ABC TRANSPORTER, ATP-BINDING PROTEIN"/>
    <property type="match status" value="1"/>
</dbReference>
<keyword evidence="3" id="KW-0547">Nucleotide-binding</keyword>
<dbReference type="GO" id="GO:0016887">
    <property type="term" value="F:ATP hydrolysis activity"/>
    <property type="evidence" value="ECO:0007669"/>
    <property type="project" value="InterPro"/>
</dbReference>
<dbReference type="GO" id="GO:0005524">
    <property type="term" value="F:ATP binding"/>
    <property type="evidence" value="ECO:0007669"/>
    <property type="project" value="UniProtKB-KW"/>
</dbReference>
<dbReference type="Proteomes" id="UP000187261">
    <property type="component" value="Unassembled WGS sequence"/>
</dbReference>
<evidence type="ECO:0000256" key="1">
    <source>
        <dbReference type="ARBA" id="ARBA00005417"/>
    </source>
</evidence>
<dbReference type="SMART" id="SM00382">
    <property type="entry name" value="AAA"/>
    <property type="match status" value="1"/>
</dbReference>
<dbReference type="Pfam" id="PF00005">
    <property type="entry name" value="ABC_tran"/>
    <property type="match status" value="1"/>
</dbReference>
<evidence type="ECO:0000256" key="4">
    <source>
        <dbReference type="ARBA" id="ARBA00022840"/>
    </source>
</evidence>
<dbReference type="RefSeq" id="WP_076783807.1">
    <property type="nucleotide sequence ID" value="NZ_FTPU01000028.1"/>
</dbReference>
<dbReference type="SUPFAM" id="SSF52540">
    <property type="entry name" value="P-loop containing nucleoside triphosphate hydrolases"/>
    <property type="match status" value="1"/>
</dbReference>
<dbReference type="PROSITE" id="PS50893">
    <property type="entry name" value="ABC_TRANSPORTER_2"/>
    <property type="match status" value="1"/>
</dbReference>
<sequence>MSLKITGLTKKFGEQVALNDININIAKNEIIGLLGPNGAGKSTLMKSITGVLKIDEGEILFNEKNISENEIESKKKIGFLPENNPLYNEMYVKEYLQFVANLHNIKKERIDQVIDLVGITPEKSKKIGQLSKGYKQRVGLAQAILHEPDLLILDEPTNGLDPNQIVEIRNVIRETGKAKTVILSTHIMQEVEALCSRVILIHQGNIIQDSPISEFKGKFASLEEAFQSYTVS</sequence>
<keyword evidence="7" id="KW-1185">Reference proteome</keyword>
<dbReference type="PANTHER" id="PTHR43335">
    <property type="entry name" value="ABC TRANSPORTER, ATP-BINDING PROTEIN"/>
    <property type="match status" value="1"/>
</dbReference>
<dbReference type="InterPro" id="IPR003439">
    <property type="entry name" value="ABC_transporter-like_ATP-bd"/>
</dbReference>
<keyword evidence="2" id="KW-0813">Transport</keyword>
<evidence type="ECO:0000259" key="5">
    <source>
        <dbReference type="PROSITE" id="PS50893"/>
    </source>
</evidence>
<dbReference type="OrthoDB" id="9801987at2"/>
<dbReference type="EMBL" id="FTPU01000028">
    <property type="protein sequence ID" value="SIT97668.1"/>
    <property type="molecule type" value="Genomic_DNA"/>
</dbReference>
<evidence type="ECO:0000313" key="6">
    <source>
        <dbReference type="EMBL" id="SIT97668.1"/>
    </source>
</evidence>
<gene>
    <name evidence="6" type="ORF">SAMN05660493_02393</name>
</gene>
<dbReference type="AlphaFoldDB" id="A0A1U7Q0D7"/>
<evidence type="ECO:0000256" key="2">
    <source>
        <dbReference type="ARBA" id="ARBA00022448"/>
    </source>
</evidence>
<name>A0A1U7Q0D7_9FLAO</name>
<proteinExistence type="inferred from homology"/>
<dbReference type="InterPro" id="IPR003593">
    <property type="entry name" value="AAA+_ATPase"/>
</dbReference>
<feature type="domain" description="ABC transporter" evidence="5">
    <location>
        <begin position="3"/>
        <end position="228"/>
    </location>
</feature>
<dbReference type="STRING" id="1121284.SAMN05660493_02393"/>
<accession>A0A1U7Q0D7</accession>
<reference evidence="7" key="1">
    <citation type="submission" date="2016-10" db="EMBL/GenBank/DDBJ databases">
        <authorList>
            <person name="Varghese N."/>
            <person name="Submissions S."/>
        </authorList>
    </citation>
    <scope>NUCLEOTIDE SEQUENCE [LARGE SCALE GENOMIC DNA]</scope>
    <source>
        <strain evidence="7">DSM 19482</strain>
    </source>
</reference>
<evidence type="ECO:0000256" key="3">
    <source>
        <dbReference type="ARBA" id="ARBA00022741"/>
    </source>
</evidence>
<dbReference type="Gene3D" id="3.40.50.300">
    <property type="entry name" value="P-loop containing nucleotide triphosphate hydrolases"/>
    <property type="match status" value="1"/>
</dbReference>
<dbReference type="CDD" id="cd03230">
    <property type="entry name" value="ABC_DR_subfamily_A"/>
    <property type="match status" value="1"/>
</dbReference>
<evidence type="ECO:0000313" key="7">
    <source>
        <dbReference type="Proteomes" id="UP000187261"/>
    </source>
</evidence>
<dbReference type="InterPro" id="IPR027417">
    <property type="entry name" value="P-loop_NTPase"/>
</dbReference>
<keyword evidence="4 6" id="KW-0067">ATP-binding</keyword>